<dbReference type="Gene3D" id="1.25.40.10">
    <property type="entry name" value="Tetratricopeptide repeat domain"/>
    <property type="match status" value="1"/>
</dbReference>
<evidence type="ECO:0000313" key="1">
    <source>
        <dbReference type="EMBL" id="SLM52539.1"/>
    </source>
</evidence>
<dbReference type="STRING" id="43064.SAMN04488086_10855"/>
<dbReference type="RefSeq" id="WP_086943299.1">
    <property type="nucleotide sequence ID" value="NZ_FONM01000008.1"/>
</dbReference>
<protein>
    <submittedName>
        <fullName evidence="1">Uncharacterized protein</fullName>
    </submittedName>
</protein>
<dbReference type="OrthoDB" id="2214899at2"/>
<organism evidence="1 2">
    <name type="scientific">Trichococcus pasteurii</name>
    <dbReference type="NCBI Taxonomy" id="43064"/>
    <lineage>
        <taxon>Bacteria</taxon>
        <taxon>Bacillati</taxon>
        <taxon>Bacillota</taxon>
        <taxon>Bacilli</taxon>
        <taxon>Lactobacillales</taxon>
        <taxon>Carnobacteriaceae</taxon>
        <taxon>Trichococcus</taxon>
    </lineage>
</organism>
<name>A0A1W1II02_9LACT</name>
<dbReference type="Proteomes" id="UP000195985">
    <property type="component" value="Unassembled WGS sequence"/>
</dbReference>
<keyword evidence="2" id="KW-1185">Reference proteome</keyword>
<dbReference type="InterPro" id="IPR011990">
    <property type="entry name" value="TPR-like_helical_dom_sf"/>
</dbReference>
<accession>A0A1W1II02</accession>
<reference evidence="2" key="1">
    <citation type="submission" date="2016-04" db="EMBL/GenBank/DDBJ databases">
        <authorList>
            <person name="Strepis N."/>
        </authorList>
    </citation>
    <scope>NUCLEOTIDE SEQUENCE [LARGE SCALE GENOMIC DNA]</scope>
</reference>
<evidence type="ECO:0000313" key="2">
    <source>
        <dbReference type="Proteomes" id="UP000195985"/>
    </source>
</evidence>
<proteinExistence type="predicted"/>
<dbReference type="AlphaFoldDB" id="A0A1W1II02"/>
<sequence length="318" mass="37111">MKETEKVLKQLNKFILNHVEDYDSVDEAVEAFTKLSNEASAKGETFVIGEMTNEEKATEELEKLEFAASEREYAAILERALKLDPDNLEARLFKLDPESLEFIHELKKLETLGKAVMQKRGLDDEESIGNYWGIVETRTYLRIKALYADELQKRRMLTASVREYEDILRLNEADNMGIRYILMGIYCQLEQMEKAKELYQRFPEASAQMLLPLILLSLKYDDELSAKRYYKDLQKENKSCKKVFGRREVDLESMVEAIDAVDYLADSEEELYIAISNVMTDFAVVPDMYYFNWLKKNLIKPPSSKPTKPSKKWIQKKK</sequence>
<dbReference type="EMBL" id="FWEY01000007">
    <property type="protein sequence ID" value="SLM52539.1"/>
    <property type="molecule type" value="Genomic_DNA"/>
</dbReference>
<gene>
    <name evidence="1" type="ORF">TPAS_2233</name>
</gene>